<dbReference type="EMBL" id="CM007650">
    <property type="protein sequence ID" value="ONM53251.1"/>
    <property type="molecule type" value="Genomic_DNA"/>
</dbReference>
<gene>
    <name evidence="1" type="ORF">ZEAMMB73_Zm00001d019563</name>
</gene>
<sequence length="18" mass="1788">MSGAWLWSNGGRPTGGGP</sequence>
<name>A0A1D6HYQ5_MAIZE</name>
<protein>
    <submittedName>
        <fullName evidence="1">Aquaporin PIP2-1</fullName>
    </submittedName>
</protein>
<organism evidence="1">
    <name type="scientific">Zea mays</name>
    <name type="common">Maize</name>
    <dbReference type="NCBI Taxonomy" id="4577"/>
    <lineage>
        <taxon>Eukaryota</taxon>
        <taxon>Viridiplantae</taxon>
        <taxon>Streptophyta</taxon>
        <taxon>Embryophyta</taxon>
        <taxon>Tracheophyta</taxon>
        <taxon>Spermatophyta</taxon>
        <taxon>Magnoliopsida</taxon>
        <taxon>Liliopsida</taxon>
        <taxon>Poales</taxon>
        <taxon>Poaceae</taxon>
        <taxon>PACMAD clade</taxon>
        <taxon>Panicoideae</taxon>
        <taxon>Andropogonodae</taxon>
        <taxon>Andropogoneae</taxon>
        <taxon>Tripsacinae</taxon>
        <taxon>Zea</taxon>
    </lineage>
</organism>
<accession>A0A1D6HYQ5</accession>
<reference evidence="1" key="1">
    <citation type="submission" date="2015-12" db="EMBL/GenBank/DDBJ databases">
        <title>Update maize B73 reference genome by single molecule sequencing technologies.</title>
        <authorList>
            <consortium name="Maize Genome Sequencing Project"/>
            <person name="Ware D."/>
        </authorList>
    </citation>
    <scope>NUCLEOTIDE SEQUENCE [LARGE SCALE GENOMIC DNA]</scope>
    <source>
        <tissue evidence="1">Seedling</tissue>
    </source>
</reference>
<dbReference type="AlphaFoldDB" id="A0A1D6HYQ5"/>
<evidence type="ECO:0000313" key="1">
    <source>
        <dbReference type="EMBL" id="ONM53251.1"/>
    </source>
</evidence>
<proteinExistence type="predicted"/>